<dbReference type="AlphaFoldDB" id="A0A8S4MUR8"/>
<feature type="domain" description="BRCT" evidence="2">
    <location>
        <begin position="958"/>
        <end position="1025"/>
    </location>
</feature>
<keyword evidence="4" id="KW-1185">Reference proteome</keyword>
<feature type="compositionally biased region" description="Polar residues" evidence="1">
    <location>
        <begin position="518"/>
        <end position="529"/>
    </location>
</feature>
<reference evidence="3" key="1">
    <citation type="submission" date="2022-03" db="EMBL/GenBank/DDBJ databases">
        <authorList>
            <person name="Martin C."/>
        </authorList>
    </citation>
    <scope>NUCLEOTIDE SEQUENCE</scope>
</reference>
<dbReference type="InterPro" id="IPR036420">
    <property type="entry name" value="BRCT_dom_sf"/>
</dbReference>
<dbReference type="PROSITE" id="PS50172">
    <property type="entry name" value="BRCT"/>
    <property type="match status" value="3"/>
</dbReference>
<feature type="domain" description="BRCT" evidence="2">
    <location>
        <begin position="80"/>
        <end position="170"/>
    </location>
</feature>
<feature type="compositionally biased region" description="Polar residues" evidence="1">
    <location>
        <begin position="500"/>
        <end position="511"/>
    </location>
</feature>
<evidence type="ECO:0000259" key="2">
    <source>
        <dbReference type="PROSITE" id="PS50172"/>
    </source>
</evidence>
<feature type="region of interest" description="Disordered" evidence="1">
    <location>
        <begin position="405"/>
        <end position="743"/>
    </location>
</feature>
<feature type="compositionally biased region" description="Basic residues" evidence="1">
    <location>
        <begin position="446"/>
        <end position="459"/>
    </location>
</feature>
<feature type="domain" description="BRCT" evidence="2">
    <location>
        <begin position="1045"/>
        <end position="1124"/>
    </location>
</feature>
<dbReference type="CDD" id="cd17736">
    <property type="entry name" value="BRCT_microcephalin_rpt2"/>
    <property type="match status" value="1"/>
</dbReference>
<feature type="region of interest" description="Disordered" evidence="1">
    <location>
        <begin position="232"/>
        <end position="261"/>
    </location>
</feature>
<feature type="compositionally biased region" description="Polar residues" evidence="1">
    <location>
        <begin position="718"/>
        <end position="737"/>
    </location>
</feature>
<feature type="compositionally biased region" description="Basic and acidic residues" evidence="1">
    <location>
        <begin position="656"/>
        <end position="666"/>
    </location>
</feature>
<evidence type="ECO:0000313" key="4">
    <source>
        <dbReference type="Proteomes" id="UP000749559"/>
    </source>
</evidence>
<gene>
    <name evidence="3" type="ORF">OFUS_LOCUS87</name>
</gene>
<feature type="region of interest" description="Disordered" evidence="1">
    <location>
        <begin position="303"/>
        <end position="333"/>
    </location>
</feature>
<dbReference type="CDD" id="cd17751">
    <property type="entry name" value="BRCT_microcephalin_rpt3"/>
    <property type="match status" value="1"/>
</dbReference>
<dbReference type="OrthoDB" id="2384350at2759"/>
<protein>
    <recommendedName>
        <fullName evidence="2">BRCT domain-containing protein</fullName>
    </recommendedName>
</protein>
<dbReference type="Pfam" id="PF12738">
    <property type="entry name" value="PTCB-BRCT"/>
    <property type="match status" value="1"/>
</dbReference>
<feature type="compositionally biased region" description="Basic and acidic residues" evidence="1">
    <location>
        <begin position="407"/>
        <end position="417"/>
    </location>
</feature>
<dbReference type="SUPFAM" id="SSF52113">
    <property type="entry name" value="BRCT domain"/>
    <property type="match status" value="3"/>
</dbReference>
<dbReference type="EMBL" id="CAIIXF020000001">
    <property type="protein sequence ID" value="CAH1772307.1"/>
    <property type="molecule type" value="Genomic_DNA"/>
</dbReference>
<organism evidence="3 4">
    <name type="scientific">Owenia fusiformis</name>
    <name type="common">Polychaete worm</name>
    <dbReference type="NCBI Taxonomy" id="6347"/>
    <lineage>
        <taxon>Eukaryota</taxon>
        <taxon>Metazoa</taxon>
        <taxon>Spiralia</taxon>
        <taxon>Lophotrochozoa</taxon>
        <taxon>Annelida</taxon>
        <taxon>Polychaeta</taxon>
        <taxon>Sedentaria</taxon>
        <taxon>Canalipalpata</taxon>
        <taxon>Sabellida</taxon>
        <taxon>Oweniida</taxon>
        <taxon>Oweniidae</taxon>
        <taxon>Owenia</taxon>
    </lineage>
</organism>
<name>A0A8S4MUR8_OWEFU</name>
<accession>A0A8S4MUR8</accession>
<dbReference type="InterPro" id="IPR001357">
    <property type="entry name" value="BRCT_dom"/>
</dbReference>
<feature type="compositionally biased region" description="Polar residues" evidence="1">
    <location>
        <begin position="315"/>
        <end position="333"/>
    </location>
</feature>
<dbReference type="InterPro" id="IPR022047">
    <property type="entry name" value="Microcephalin-like"/>
</dbReference>
<evidence type="ECO:0000256" key="1">
    <source>
        <dbReference type="SAM" id="MobiDB-lite"/>
    </source>
</evidence>
<dbReference type="Gene3D" id="3.40.50.10190">
    <property type="entry name" value="BRCT domain"/>
    <property type="match status" value="3"/>
</dbReference>
<dbReference type="GO" id="GO:0000278">
    <property type="term" value="P:mitotic cell cycle"/>
    <property type="evidence" value="ECO:0007669"/>
    <property type="project" value="TreeGrafter"/>
</dbReference>
<feature type="compositionally biased region" description="Basic and acidic residues" evidence="1">
    <location>
        <begin position="590"/>
        <end position="620"/>
    </location>
</feature>
<dbReference type="Proteomes" id="UP000749559">
    <property type="component" value="Unassembled WGS sequence"/>
</dbReference>
<feature type="compositionally biased region" description="Basic and acidic residues" evidence="1">
    <location>
        <begin position="571"/>
        <end position="580"/>
    </location>
</feature>
<feature type="compositionally biased region" description="Basic residues" evidence="1">
    <location>
        <begin position="534"/>
        <end position="546"/>
    </location>
</feature>
<comment type="caution">
    <text evidence="3">The sequence shown here is derived from an EMBL/GenBank/DDBJ whole genome shotgun (WGS) entry which is preliminary data.</text>
</comment>
<evidence type="ECO:0000313" key="3">
    <source>
        <dbReference type="EMBL" id="CAH1772307.1"/>
    </source>
</evidence>
<dbReference type="SMART" id="SM00292">
    <property type="entry name" value="BRCT"/>
    <property type="match status" value="3"/>
</dbReference>
<feature type="compositionally biased region" description="Polar residues" evidence="1">
    <location>
        <begin position="878"/>
        <end position="888"/>
    </location>
</feature>
<feature type="compositionally biased region" description="Acidic residues" evidence="1">
    <location>
        <begin position="418"/>
        <end position="432"/>
    </location>
</feature>
<feature type="compositionally biased region" description="Polar residues" evidence="1">
    <location>
        <begin position="902"/>
        <end position="912"/>
    </location>
</feature>
<dbReference type="CDD" id="cd17716">
    <property type="entry name" value="BRCT_microcephalin_rpt1"/>
    <property type="match status" value="1"/>
</dbReference>
<feature type="region of interest" description="Disordered" evidence="1">
    <location>
        <begin position="849"/>
        <end position="934"/>
    </location>
</feature>
<dbReference type="PANTHER" id="PTHR14625:SF3">
    <property type="entry name" value="MICROCEPHALIN"/>
    <property type="match status" value="1"/>
</dbReference>
<dbReference type="PANTHER" id="PTHR14625">
    <property type="entry name" value="MICROCEPHALIN"/>
    <property type="match status" value="1"/>
</dbReference>
<sequence length="1137" mass="125821">MITKTSIPQESPGNHYHSVSILRKMSRLSRMSFASIKLDSPADDISMNDDDSSMNNTTGNIFDRNIDIDDTEDIPATQPVDQRVLKDVNAYVEVRSVAENRSRAIMRELELLGANIMKKFSNEVTHVVFKDGKKSTRDKAIKKGMHLVNVLWVDSCKQNQEHVSEGLFPVILPNENNSPLIIGKLKKSKSMQPKDFDEEVANSAEKVQKRVRRRNNLANKRKGGLLGKILVEETQPETPDSPGGSGKRFMSPNITIPDTPPSMREKLAQLKLGKLSYGSTDDMSLADTPEASPLTPIQRRLFNNSLKNSRDNTPFKKSTPTDALPGTSASSALNFPIQFSDNSEEIGEFKESFNTTDSESSQERIAQKVDDIVMNLGSSPLSKPAPGNLLGTDLHSTRWSLAQGSIKSEHQDHKDDASDSDDTDILEVEEDILVSHYTKSPDKGSPKKLKASPYKKAKSPSKQETPTKPEKSPGKQAKSPKKATKSPVGKSPNKDPKGPSKQSVSPKQATKSPKKKTPQTLKSEQNPKSSPKMVKPRKPSGKRKLLSLKEHDEPRLSFIVEPTISSNTLQTKEKIHEPKQNRKPGPKSKTIIEKKVESNKELETASGHSKVEENTGEKTLHSSVSKTRRKSVTFANDCKTTKTPTNRRKSIATTNRTKDVESKEPSMNRLNSKTDNNKTKEQPKAAVEPDVATPVGRPRKRKSVAVDEIVPNMDKDMTPSSKRTKVSNSEPNKTSPIVSDKKKVSVNRRRSGRLAGLVLPNIHDAPLASIKENSTEKTDLLLLSPVKDAVGKEPCPSNNGFIGFVKPISQPFRSLKQLDVLNDSSDLSLAYSPKSKKLNKKSSAILAKNPLNISTDSEPDSPRKPQRIRTSRPCITNLPYTGSQSHVTVLTRPRRSTDEFRPTQSYSASQNQRKYKSSSSGSESDGDGGRHRRKVAIVGPCPGNLVMTSLHSDEQGIVTSVVKKLGVFHITDAVGPGTSHVVCGGPRRTLNVLKGIARGCWLVSKEWVLKSLEADKWLDEKEFEVTEYFPVAKTRREFRTEKQEKLPSLFNNLETIYVAENSSPPKSHLTQLLQLCGAEVTMCLRKATLCVGTMTKNTAITVSEQWVLDSITQNCVQNIEDYVISRPEQVREGSPEF</sequence>
<proteinExistence type="predicted"/>